<dbReference type="AlphaFoldDB" id="A0A8K0CH37"/>
<feature type="compositionally biased region" description="Polar residues" evidence="1">
    <location>
        <begin position="61"/>
        <end position="71"/>
    </location>
</feature>
<sequence>MKLGRTVGHDKVSSKMLRYMGEAGLGSSVILPILRKGDNCLEYPARHIHGYYQRDWPRNRNPFSKKSSVASGPTKEPKI</sequence>
<name>A0A8K0CH37_IGNLU</name>
<evidence type="ECO:0000256" key="1">
    <source>
        <dbReference type="SAM" id="MobiDB-lite"/>
    </source>
</evidence>
<gene>
    <name evidence="2" type="ORF">ILUMI_19008</name>
</gene>
<evidence type="ECO:0000313" key="3">
    <source>
        <dbReference type="Proteomes" id="UP000801492"/>
    </source>
</evidence>
<dbReference type="Proteomes" id="UP000801492">
    <property type="component" value="Unassembled WGS sequence"/>
</dbReference>
<reference evidence="2" key="1">
    <citation type="submission" date="2019-08" db="EMBL/GenBank/DDBJ databases">
        <title>The genome of the North American firefly Photinus pyralis.</title>
        <authorList>
            <consortium name="Photinus pyralis genome working group"/>
            <person name="Fallon T.R."/>
            <person name="Sander Lower S.E."/>
            <person name="Weng J.-K."/>
        </authorList>
    </citation>
    <scope>NUCLEOTIDE SEQUENCE</scope>
    <source>
        <strain evidence="2">TRF0915ILg1</strain>
        <tissue evidence="2">Whole body</tissue>
    </source>
</reference>
<evidence type="ECO:0000313" key="2">
    <source>
        <dbReference type="EMBL" id="KAF2887165.1"/>
    </source>
</evidence>
<feature type="region of interest" description="Disordered" evidence="1">
    <location>
        <begin position="55"/>
        <end position="79"/>
    </location>
</feature>
<accession>A0A8K0CH37</accession>
<dbReference type="EMBL" id="VTPC01084848">
    <property type="protein sequence ID" value="KAF2887165.1"/>
    <property type="molecule type" value="Genomic_DNA"/>
</dbReference>
<organism evidence="2 3">
    <name type="scientific">Ignelater luminosus</name>
    <name type="common">Cucubano</name>
    <name type="synonym">Pyrophorus luminosus</name>
    <dbReference type="NCBI Taxonomy" id="2038154"/>
    <lineage>
        <taxon>Eukaryota</taxon>
        <taxon>Metazoa</taxon>
        <taxon>Ecdysozoa</taxon>
        <taxon>Arthropoda</taxon>
        <taxon>Hexapoda</taxon>
        <taxon>Insecta</taxon>
        <taxon>Pterygota</taxon>
        <taxon>Neoptera</taxon>
        <taxon>Endopterygota</taxon>
        <taxon>Coleoptera</taxon>
        <taxon>Polyphaga</taxon>
        <taxon>Elateriformia</taxon>
        <taxon>Elateroidea</taxon>
        <taxon>Elateridae</taxon>
        <taxon>Agrypninae</taxon>
        <taxon>Pyrophorini</taxon>
        <taxon>Ignelater</taxon>
    </lineage>
</organism>
<proteinExistence type="predicted"/>
<keyword evidence="3" id="KW-1185">Reference proteome</keyword>
<protein>
    <submittedName>
        <fullName evidence="2">Uncharacterized protein</fullName>
    </submittedName>
</protein>
<comment type="caution">
    <text evidence="2">The sequence shown here is derived from an EMBL/GenBank/DDBJ whole genome shotgun (WGS) entry which is preliminary data.</text>
</comment>